<organism evidence="1 2">
    <name type="scientific">Rheinheimera riviphila</name>
    <dbReference type="NCBI Taxonomy" id="1834037"/>
    <lineage>
        <taxon>Bacteria</taxon>
        <taxon>Pseudomonadati</taxon>
        <taxon>Pseudomonadota</taxon>
        <taxon>Gammaproteobacteria</taxon>
        <taxon>Chromatiales</taxon>
        <taxon>Chromatiaceae</taxon>
        <taxon>Rheinheimera</taxon>
    </lineage>
</organism>
<dbReference type="GO" id="GO:0006284">
    <property type="term" value="P:base-excision repair"/>
    <property type="evidence" value="ECO:0007669"/>
    <property type="project" value="InterPro"/>
</dbReference>
<name>A0A437QBM3_9GAMM</name>
<dbReference type="InterPro" id="IPR011257">
    <property type="entry name" value="DNA_glycosylase"/>
</dbReference>
<accession>A0A437QBM3</accession>
<dbReference type="Proteomes" id="UP000283077">
    <property type="component" value="Unassembled WGS sequence"/>
</dbReference>
<reference evidence="1 2" key="1">
    <citation type="submission" date="2019-01" db="EMBL/GenBank/DDBJ databases">
        <authorList>
            <person name="Chen W.-M."/>
        </authorList>
    </citation>
    <scope>NUCLEOTIDE SEQUENCE [LARGE SCALE GENOMIC DNA]</scope>
    <source>
        <strain evidence="1 2">KYPC3</strain>
    </source>
</reference>
<dbReference type="PANTHER" id="PTHR30037:SF3">
    <property type="entry name" value="BLR0857 PROTEIN"/>
    <property type="match status" value="1"/>
</dbReference>
<evidence type="ECO:0000313" key="1">
    <source>
        <dbReference type="EMBL" id="RVU31948.1"/>
    </source>
</evidence>
<dbReference type="InterPro" id="IPR005019">
    <property type="entry name" value="Adenine_glyco"/>
</dbReference>
<dbReference type="InterPro" id="IPR052891">
    <property type="entry name" value="DNA-3mA_glycosylase"/>
</dbReference>
<dbReference type="Pfam" id="PF03352">
    <property type="entry name" value="Adenine_glyco"/>
    <property type="match status" value="1"/>
</dbReference>
<dbReference type="EMBL" id="SACS01000034">
    <property type="protein sequence ID" value="RVU31948.1"/>
    <property type="molecule type" value="Genomic_DNA"/>
</dbReference>
<gene>
    <name evidence="1" type="ORF">EOE67_19455</name>
</gene>
<dbReference type="GO" id="GO:0008725">
    <property type="term" value="F:DNA-3-methyladenine glycosylase activity"/>
    <property type="evidence" value="ECO:0007669"/>
    <property type="project" value="InterPro"/>
</dbReference>
<dbReference type="AlphaFoldDB" id="A0A437QBM3"/>
<dbReference type="SUPFAM" id="SSF48150">
    <property type="entry name" value="DNA-glycosylase"/>
    <property type="match status" value="1"/>
</dbReference>
<dbReference type="RefSeq" id="WP_127701110.1">
    <property type="nucleotide sequence ID" value="NZ_SACS01000034.1"/>
</dbReference>
<evidence type="ECO:0000313" key="2">
    <source>
        <dbReference type="Proteomes" id="UP000283077"/>
    </source>
</evidence>
<dbReference type="OrthoDB" id="9795156at2"/>
<sequence>MAQVEKFPSIYQRAVERKGGEAQLQAMLGHSLTSAELLQYNDADWLEAFTKKVFQSGFVWRVVENKWPGFREVFFDFAVEKMLMLPDEMLAQKAQDPRIIRNGSKVLTIRHNALMIHELAQQHGSFAAMVAHWPSENIIGLWELLKKRGARLGGNTGAYALRAMGKDTFLLSQDVEAYLRAYQVIDGGLTSKSSLAKIQAQFNLWQQQSGFNLQQISRIVAMSVGDNYAGLTGVTGSAPSTGTASSPDDSGAA</sequence>
<proteinExistence type="predicted"/>
<dbReference type="Gene3D" id="1.10.340.30">
    <property type="entry name" value="Hypothetical protein, domain 2"/>
    <property type="match status" value="1"/>
</dbReference>
<comment type="caution">
    <text evidence="1">The sequence shown here is derived from an EMBL/GenBank/DDBJ whole genome shotgun (WGS) entry which is preliminary data.</text>
</comment>
<keyword evidence="2" id="KW-1185">Reference proteome</keyword>
<protein>
    <submittedName>
        <fullName evidence="1">DNA-3-methyladenine glycosylase I</fullName>
    </submittedName>
</protein>
<dbReference type="PANTHER" id="PTHR30037">
    <property type="entry name" value="DNA-3-METHYLADENINE GLYCOSYLASE 1"/>
    <property type="match status" value="1"/>
</dbReference>